<dbReference type="Gene3D" id="3.40.50.1100">
    <property type="match status" value="2"/>
</dbReference>
<evidence type="ECO:0000313" key="7">
    <source>
        <dbReference type="Proteomes" id="UP000666240"/>
    </source>
</evidence>
<dbReference type="FunFam" id="3.40.50.1100:FF:000005">
    <property type="entry name" value="Threonine dehydratase catabolic"/>
    <property type="match status" value="1"/>
</dbReference>
<dbReference type="SUPFAM" id="SSF55021">
    <property type="entry name" value="ACT-like"/>
    <property type="match status" value="1"/>
</dbReference>
<dbReference type="PANTHER" id="PTHR48078:SF6">
    <property type="entry name" value="L-THREONINE DEHYDRATASE CATABOLIC TDCB"/>
    <property type="match status" value="1"/>
</dbReference>
<keyword evidence="4 6" id="KW-0456">Lyase</keyword>
<dbReference type="PROSITE" id="PS51671">
    <property type="entry name" value="ACT"/>
    <property type="match status" value="1"/>
</dbReference>
<dbReference type="GO" id="GO:0003941">
    <property type="term" value="F:L-serine ammonia-lyase activity"/>
    <property type="evidence" value="ECO:0007669"/>
    <property type="project" value="TreeGrafter"/>
</dbReference>
<dbReference type="GO" id="GO:0006565">
    <property type="term" value="P:L-serine catabolic process"/>
    <property type="evidence" value="ECO:0007669"/>
    <property type="project" value="TreeGrafter"/>
</dbReference>
<evidence type="ECO:0000313" key="6">
    <source>
        <dbReference type="EMBL" id="MBP0437880.1"/>
    </source>
</evidence>
<dbReference type="GO" id="GO:0009097">
    <property type="term" value="P:isoleucine biosynthetic process"/>
    <property type="evidence" value="ECO:0007669"/>
    <property type="project" value="TreeGrafter"/>
</dbReference>
<dbReference type="GO" id="GO:0006567">
    <property type="term" value="P:L-threonine catabolic process"/>
    <property type="evidence" value="ECO:0007669"/>
    <property type="project" value="TreeGrafter"/>
</dbReference>
<dbReference type="EC" id="4.3.1.19" evidence="6"/>
<dbReference type="AlphaFoldDB" id="A0A8J7UIJ4"/>
<evidence type="ECO:0000259" key="5">
    <source>
        <dbReference type="PROSITE" id="PS51671"/>
    </source>
</evidence>
<gene>
    <name evidence="6" type="ORF">J5Y06_04305</name>
</gene>
<reference evidence="6" key="1">
    <citation type="submission" date="2021-03" db="EMBL/GenBank/DDBJ databases">
        <title>Genome sequencing and assembly of Tianweitania sediminis.</title>
        <authorList>
            <person name="Chhetri G."/>
        </authorList>
    </citation>
    <scope>NUCLEOTIDE SEQUENCE</scope>
    <source>
        <strain evidence="6">Z8</strain>
    </source>
</reference>
<dbReference type="InterPro" id="IPR036052">
    <property type="entry name" value="TrpB-like_PALP_sf"/>
</dbReference>
<dbReference type="InterPro" id="IPR044561">
    <property type="entry name" value="ACT_ThrD-II-like"/>
</dbReference>
<dbReference type="NCBIfam" id="NF005600">
    <property type="entry name" value="PRK07334.1"/>
    <property type="match status" value="1"/>
</dbReference>
<dbReference type="PANTHER" id="PTHR48078">
    <property type="entry name" value="THREONINE DEHYDRATASE, MITOCHONDRIAL-RELATED"/>
    <property type="match status" value="1"/>
</dbReference>
<keyword evidence="3" id="KW-0663">Pyridoxal phosphate</keyword>
<keyword evidence="7" id="KW-1185">Reference proteome</keyword>
<evidence type="ECO:0000256" key="3">
    <source>
        <dbReference type="ARBA" id="ARBA00022898"/>
    </source>
</evidence>
<dbReference type="Pfam" id="PF00291">
    <property type="entry name" value="PALP"/>
    <property type="match status" value="1"/>
</dbReference>
<dbReference type="Gene3D" id="3.30.70.260">
    <property type="match status" value="1"/>
</dbReference>
<dbReference type="RefSeq" id="WP_209333837.1">
    <property type="nucleotide sequence ID" value="NZ_JAGIYY010000001.1"/>
</dbReference>
<dbReference type="InterPro" id="IPR050147">
    <property type="entry name" value="Ser/Thr_Dehydratase"/>
</dbReference>
<dbReference type="Proteomes" id="UP000666240">
    <property type="component" value="Unassembled WGS sequence"/>
</dbReference>
<dbReference type="InterPro" id="IPR002912">
    <property type="entry name" value="ACT_dom"/>
</dbReference>
<evidence type="ECO:0000256" key="1">
    <source>
        <dbReference type="ARBA" id="ARBA00001933"/>
    </source>
</evidence>
<dbReference type="SUPFAM" id="SSF53686">
    <property type="entry name" value="Tryptophan synthase beta subunit-like PLP-dependent enzymes"/>
    <property type="match status" value="1"/>
</dbReference>
<dbReference type="GO" id="GO:0004794">
    <property type="term" value="F:threonine deaminase activity"/>
    <property type="evidence" value="ECO:0007669"/>
    <property type="project" value="UniProtKB-EC"/>
</dbReference>
<dbReference type="InterPro" id="IPR001926">
    <property type="entry name" value="TrpB-like_PALP"/>
</dbReference>
<protein>
    <submittedName>
        <fullName evidence="6">Threonine ammonia-lyase</fullName>
        <ecNumber evidence="6">4.3.1.19</ecNumber>
    </submittedName>
</protein>
<comment type="cofactor">
    <cofactor evidence="1">
        <name>pyridoxal 5'-phosphate</name>
        <dbReference type="ChEBI" id="CHEBI:597326"/>
    </cofactor>
</comment>
<comment type="caution">
    <text evidence="6">The sequence shown here is derived from an EMBL/GenBank/DDBJ whole genome shotgun (WGS) entry which is preliminary data.</text>
</comment>
<dbReference type="InterPro" id="IPR045865">
    <property type="entry name" value="ACT-like_dom_sf"/>
</dbReference>
<feature type="domain" description="ACT" evidence="5">
    <location>
        <begin position="337"/>
        <end position="410"/>
    </location>
</feature>
<name>A0A8J7UIJ4_9HYPH</name>
<dbReference type="EMBL" id="JAGIYY010000001">
    <property type="protein sequence ID" value="MBP0437880.1"/>
    <property type="molecule type" value="Genomic_DNA"/>
</dbReference>
<accession>A0A8J7UIJ4</accession>
<evidence type="ECO:0000256" key="4">
    <source>
        <dbReference type="ARBA" id="ARBA00023239"/>
    </source>
</evidence>
<proteinExistence type="inferred from homology"/>
<evidence type="ECO:0000256" key="2">
    <source>
        <dbReference type="ARBA" id="ARBA00010869"/>
    </source>
</evidence>
<comment type="similarity">
    <text evidence="2">Belongs to the serine/threonine dehydratase family.</text>
</comment>
<dbReference type="CDD" id="cd01562">
    <property type="entry name" value="Thr-dehyd"/>
    <property type="match status" value="1"/>
</dbReference>
<dbReference type="CDD" id="cd04886">
    <property type="entry name" value="ACT_ThrD-II-like"/>
    <property type="match status" value="1"/>
</dbReference>
<organism evidence="6 7">
    <name type="scientific">Tianweitania sediminis</name>
    <dbReference type="NCBI Taxonomy" id="1502156"/>
    <lineage>
        <taxon>Bacteria</taxon>
        <taxon>Pseudomonadati</taxon>
        <taxon>Pseudomonadota</taxon>
        <taxon>Alphaproteobacteria</taxon>
        <taxon>Hyphomicrobiales</taxon>
        <taxon>Phyllobacteriaceae</taxon>
        <taxon>Tianweitania</taxon>
    </lineage>
</organism>
<sequence length="410" mass="43135">MLGSRQAQVEHGMIGFQDVRAAADRIAGSVIRTPTIYSDVLSRAVGAGVWLKLDTLQVTGAFKERGAAHRLALLSPEERKNGVIAMSAGNHAQAVARHASMLGIRAVIVMPEFTPATKVTRTARWGAEIELRGATLAEAAAHARHLADAEGLVFVHPYDDEAVIAGQGTLGLELLEDAPAVDTLIVPIGGGGLAAGCAIAALGAGRPIRTFGVEVETYAAMAQELANQPIKVGGATVAEGIAVRDVGRKPLDILRRHAEGVLTVSEHAIEDAIALLAEEAKIVAEGAGAAGVAALMTHRDLFRGREVGIPICGANIDSRVLASVLQRAMIRDGRLMRLVFDIPDRPGILGEISARIGAAGANIIEVSHHRLFTSMSVQAARLEVMIEGRDAAHSARVMADLQQHYTVEQV</sequence>